<protein>
    <submittedName>
        <fullName evidence="4">Sulfur acquisition oxidoreductase, SfnB family</fullName>
    </submittedName>
</protein>
<dbReference type="PANTHER" id="PTHR43884:SF12">
    <property type="entry name" value="ISOVALERYL-COA DEHYDROGENASE, MITOCHONDRIAL-RELATED"/>
    <property type="match status" value="1"/>
</dbReference>
<dbReference type="RefSeq" id="WP_090900857.1">
    <property type="nucleotide sequence ID" value="NZ_FNYO01000037.1"/>
</dbReference>
<dbReference type="Proteomes" id="UP000199005">
    <property type="component" value="Unassembled WGS sequence"/>
</dbReference>
<dbReference type="NCBIfam" id="TIGR04022">
    <property type="entry name" value="sulfur_SfnB"/>
    <property type="match status" value="1"/>
</dbReference>
<dbReference type="InterPro" id="IPR009100">
    <property type="entry name" value="AcylCoA_DH/oxidase_NM_dom_sf"/>
</dbReference>
<evidence type="ECO:0000313" key="4">
    <source>
        <dbReference type="EMBL" id="SEJ08505.1"/>
    </source>
</evidence>
<evidence type="ECO:0000313" key="5">
    <source>
        <dbReference type="Proteomes" id="UP000199005"/>
    </source>
</evidence>
<evidence type="ECO:0000259" key="2">
    <source>
        <dbReference type="Pfam" id="PF02771"/>
    </source>
</evidence>
<feature type="domain" description="Acyl-CoA dehydrogenase/oxidase N-terminal" evidence="2">
    <location>
        <begin position="36"/>
        <end position="130"/>
    </location>
</feature>
<dbReference type="InterPro" id="IPR037069">
    <property type="entry name" value="AcylCoA_DH/ox_N_sf"/>
</dbReference>
<dbReference type="SUPFAM" id="SSF56645">
    <property type="entry name" value="Acyl-CoA dehydrogenase NM domain-like"/>
    <property type="match status" value="1"/>
</dbReference>
<sequence>MSELHAPARPADPYLQALPQQPAHRIRSDAEAIEIARALAADFAREAAQRDRERRLPVAELNAFSQSGLWGITVPKAYGGAEVSYRTLGEVIKTIAAADPSLAQLPQNHLAIVDHLRLDGDETQKRYFFGLVLDGVRFGNAFSERNSRTVAEFETRLTPDGEGFFRVDGQKFYSSGALLAHWVPTVAVDAEKRPFLAFIRRDAEGLEVINDWSGFGQRTTASGTVRVNNVRIPAAHLLPVHQAFERPTAAGPISQFLQAAIDAGIARGALADTQEQVRRHARPWLDSGLEHAWQDPYTLQQIGDLQIRQRAAEAVLDLAADRIQLAVANPDEESVAAASIAVAEAKVLTTEAAILAGNKLFELAGTRSTLEEYNLDRHWRNARTHTLHDPVRWKFSIIGNYYLNGIKPARHPWL</sequence>
<dbReference type="InterPro" id="IPR013107">
    <property type="entry name" value="Acyl-CoA_DH_C"/>
</dbReference>
<dbReference type="PANTHER" id="PTHR43884">
    <property type="entry name" value="ACYL-COA DEHYDROGENASE"/>
    <property type="match status" value="1"/>
</dbReference>
<dbReference type="InterPro" id="IPR046373">
    <property type="entry name" value="Acyl-CoA_Oxase/DH_mid-dom_sf"/>
</dbReference>
<dbReference type="GO" id="GO:0006552">
    <property type="term" value="P:L-leucine catabolic process"/>
    <property type="evidence" value="ECO:0007669"/>
    <property type="project" value="TreeGrafter"/>
</dbReference>
<dbReference type="SUPFAM" id="SSF47203">
    <property type="entry name" value="Acyl-CoA dehydrogenase C-terminal domain-like"/>
    <property type="match status" value="1"/>
</dbReference>
<proteinExistence type="predicted"/>
<organism evidence="4 5">
    <name type="scientific">Azotobacter beijerinckii</name>
    <dbReference type="NCBI Taxonomy" id="170623"/>
    <lineage>
        <taxon>Bacteria</taxon>
        <taxon>Pseudomonadati</taxon>
        <taxon>Pseudomonadota</taxon>
        <taxon>Gammaproteobacteria</taxon>
        <taxon>Pseudomonadales</taxon>
        <taxon>Pseudomonadaceae</taxon>
        <taxon>Azotobacter</taxon>
    </lineage>
</organism>
<dbReference type="Gene3D" id="2.40.110.10">
    <property type="entry name" value="Butyryl-CoA Dehydrogenase, subunit A, domain 2"/>
    <property type="match status" value="1"/>
</dbReference>
<dbReference type="GO" id="GO:0050660">
    <property type="term" value="F:flavin adenine dinucleotide binding"/>
    <property type="evidence" value="ECO:0007669"/>
    <property type="project" value="InterPro"/>
</dbReference>
<gene>
    <name evidence="4" type="ORF">SAMN04244579_03062</name>
</gene>
<dbReference type="Gene3D" id="1.20.140.10">
    <property type="entry name" value="Butyryl-CoA Dehydrogenase, subunit A, domain 3"/>
    <property type="match status" value="1"/>
</dbReference>
<evidence type="ECO:0000259" key="3">
    <source>
        <dbReference type="Pfam" id="PF08028"/>
    </source>
</evidence>
<dbReference type="PIRSF" id="PIRSF016578">
    <property type="entry name" value="HsaA"/>
    <property type="match status" value="1"/>
</dbReference>
<keyword evidence="1" id="KW-0560">Oxidoreductase</keyword>
<dbReference type="InterPro" id="IPR023922">
    <property type="entry name" value="S04_starv_induced_SfnB"/>
</dbReference>
<dbReference type="InterPro" id="IPR036250">
    <property type="entry name" value="AcylCo_DH-like_C"/>
</dbReference>
<dbReference type="Gene3D" id="1.10.540.10">
    <property type="entry name" value="Acyl-CoA dehydrogenase/oxidase, N-terminal domain"/>
    <property type="match status" value="1"/>
</dbReference>
<dbReference type="EMBL" id="FNYO01000037">
    <property type="protein sequence ID" value="SEJ08505.1"/>
    <property type="molecule type" value="Genomic_DNA"/>
</dbReference>
<feature type="domain" description="Acyl-CoA dehydrogenase C-terminal" evidence="3">
    <location>
        <begin position="258"/>
        <end position="389"/>
    </location>
</feature>
<name>A0A1H6W887_9GAMM</name>
<dbReference type="AlphaFoldDB" id="A0A1H6W887"/>
<dbReference type="STRING" id="170623.SAMN04244579_03062"/>
<evidence type="ECO:0000256" key="1">
    <source>
        <dbReference type="ARBA" id="ARBA00023002"/>
    </source>
</evidence>
<dbReference type="Pfam" id="PF08028">
    <property type="entry name" value="Acyl-CoA_dh_2"/>
    <property type="match status" value="1"/>
</dbReference>
<dbReference type="InterPro" id="IPR013786">
    <property type="entry name" value="AcylCoA_DH/ox_N"/>
</dbReference>
<accession>A0A1H6W887</accession>
<reference evidence="4 5" key="1">
    <citation type="submission" date="2016-10" db="EMBL/GenBank/DDBJ databases">
        <authorList>
            <person name="de Groot N.N."/>
        </authorList>
    </citation>
    <scope>NUCLEOTIDE SEQUENCE [LARGE SCALE GENOMIC DNA]</scope>
    <source>
        <strain evidence="4 5">DSM 1041</strain>
    </source>
</reference>
<dbReference type="GO" id="GO:0008470">
    <property type="term" value="F:3-methylbutanoyl-CoA dehydrogenase activity"/>
    <property type="evidence" value="ECO:0007669"/>
    <property type="project" value="TreeGrafter"/>
</dbReference>
<dbReference type="Pfam" id="PF02771">
    <property type="entry name" value="Acyl-CoA_dh_N"/>
    <property type="match status" value="1"/>
</dbReference>